<dbReference type="SUPFAM" id="SSF53613">
    <property type="entry name" value="Ribokinase-like"/>
    <property type="match status" value="1"/>
</dbReference>
<keyword evidence="5 6" id="KW-0067">ATP-binding</keyword>
<dbReference type="PANTHER" id="PTHR46566:SF2">
    <property type="entry name" value="ATP-DEPENDENT 6-PHOSPHOFRUCTOKINASE ISOZYME 2"/>
    <property type="match status" value="1"/>
</dbReference>
<keyword evidence="6" id="KW-0423">Lactose metabolism</keyword>
<organism evidence="8 9">
    <name type="scientific">Thermoanaerobacter pentosaceus</name>
    <dbReference type="NCBI Taxonomy" id="694059"/>
    <lineage>
        <taxon>Bacteria</taxon>
        <taxon>Bacillati</taxon>
        <taxon>Bacillota</taxon>
        <taxon>Clostridia</taxon>
        <taxon>Thermoanaerobacterales</taxon>
        <taxon>Thermoanaerobacteraceae</taxon>
        <taxon>Thermoanaerobacter</taxon>
    </lineage>
</organism>
<evidence type="ECO:0000256" key="5">
    <source>
        <dbReference type="ARBA" id="ARBA00022840"/>
    </source>
</evidence>
<keyword evidence="9" id="KW-1185">Reference proteome</keyword>
<reference evidence="8 9" key="1">
    <citation type="submission" date="2023-07" db="EMBL/GenBank/DDBJ databases">
        <title>Genomic Encyclopedia of Type Strains, Phase IV (KMG-IV): sequencing the most valuable type-strain genomes for metagenomic binning, comparative biology and taxonomic classification.</title>
        <authorList>
            <person name="Goeker M."/>
        </authorList>
    </citation>
    <scope>NUCLEOTIDE SEQUENCE [LARGE SCALE GENOMIC DNA]</scope>
    <source>
        <strain evidence="8 9">DSM 25963</strain>
    </source>
</reference>
<sequence length="310" mass="34224">MIATVTLNPAIDKIIVVDEIKNFSNNKIKQIKLDIGGKGTHVSSVLSDLGLKNVATGILGGYTGSILESLLGKKNIQCQFIHPPNYETRTSYIIIEENKNNHFMLTERGNKVDEKSINELVEMIIKLSSSCEFMVFSGGVSPGFNIDIYKKLIELANKNGCKTFLDASGDYLLEGIKARPFMIKPNIDEICDIIGHRPENIKEIIFHAQKLIKSGIKVVAVTLGSDGSLIVSENEAFRIYPPKVKAINTVGCGDVFFGSSIFKLYHKSTLREAFKFATAVSASKAMKLMTSEFDINEALRLLDDVLIKDV</sequence>
<evidence type="ECO:0000313" key="8">
    <source>
        <dbReference type="EMBL" id="MDP9750569.1"/>
    </source>
</evidence>
<comment type="similarity">
    <text evidence="6">Belongs to the carbohydrate kinase PfkB family. LacC subfamily.</text>
</comment>
<dbReference type="EMBL" id="JAURUP010000008">
    <property type="protein sequence ID" value="MDP9750569.1"/>
    <property type="molecule type" value="Genomic_DNA"/>
</dbReference>
<evidence type="ECO:0000256" key="2">
    <source>
        <dbReference type="ARBA" id="ARBA00022679"/>
    </source>
</evidence>
<comment type="similarity">
    <text evidence="1">Belongs to the carbohydrate kinase pfkB family.</text>
</comment>
<gene>
    <name evidence="8" type="ORF">J2S24_001037</name>
</gene>
<evidence type="ECO:0000256" key="6">
    <source>
        <dbReference type="PIRNR" id="PIRNR000535"/>
    </source>
</evidence>
<proteinExistence type="inferred from homology"/>
<evidence type="ECO:0000313" key="9">
    <source>
        <dbReference type="Proteomes" id="UP001223886"/>
    </source>
</evidence>
<comment type="pathway">
    <text evidence="6">Carbohydrate metabolism; D-tagatose 6-phosphate degradation; D-glyceraldehyde 3-phosphate and glycerone phosphate from D-tagatose 6-phosphate: step 1/2.</text>
</comment>
<protein>
    <recommendedName>
        <fullName evidence="6">Tagatose-6-phosphate kinase</fullName>
        <ecNumber evidence="6">2.7.1.144</ecNumber>
    </recommendedName>
</protein>
<accession>A0ABT9M366</accession>
<keyword evidence="4" id="KW-0418">Kinase</keyword>
<evidence type="ECO:0000256" key="3">
    <source>
        <dbReference type="ARBA" id="ARBA00022741"/>
    </source>
</evidence>
<dbReference type="EC" id="2.7.1.144" evidence="6"/>
<name>A0ABT9M366_9THEO</name>
<dbReference type="Proteomes" id="UP001223886">
    <property type="component" value="Unassembled WGS sequence"/>
</dbReference>
<evidence type="ECO:0000256" key="4">
    <source>
        <dbReference type="ARBA" id="ARBA00022777"/>
    </source>
</evidence>
<dbReference type="CDD" id="cd01164">
    <property type="entry name" value="FruK_PfkB_like"/>
    <property type="match status" value="1"/>
</dbReference>
<dbReference type="InterPro" id="IPR029056">
    <property type="entry name" value="Ribokinase-like"/>
</dbReference>
<dbReference type="Gene3D" id="3.40.1190.20">
    <property type="match status" value="1"/>
</dbReference>
<keyword evidence="3 6" id="KW-0547">Nucleotide-binding</keyword>
<dbReference type="PANTHER" id="PTHR46566">
    <property type="entry name" value="1-PHOSPHOFRUCTOKINASE-RELATED"/>
    <property type="match status" value="1"/>
</dbReference>
<evidence type="ECO:0000256" key="1">
    <source>
        <dbReference type="ARBA" id="ARBA00005380"/>
    </source>
</evidence>
<feature type="domain" description="Carbohydrate kinase PfkB" evidence="7">
    <location>
        <begin position="11"/>
        <end position="283"/>
    </location>
</feature>
<evidence type="ECO:0000259" key="7">
    <source>
        <dbReference type="Pfam" id="PF00294"/>
    </source>
</evidence>
<dbReference type="InterPro" id="IPR017583">
    <property type="entry name" value="Tagatose/fructose_Pkinase"/>
</dbReference>
<dbReference type="Pfam" id="PF00294">
    <property type="entry name" value="PfkB"/>
    <property type="match status" value="1"/>
</dbReference>
<dbReference type="PIRSF" id="PIRSF000535">
    <property type="entry name" value="1PFK/6PFK/LacC"/>
    <property type="match status" value="1"/>
</dbReference>
<comment type="catalytic activity">
    <reaction evidence="6">
        <text>D-tagatofuranose 6-phosphate + ATP = D-tagatofuranose 1,6-bisphosphate + ADP + H(+)</text>
        <dbReference type="Rhea" id="RHEA:12420"/>
        <dbReference type="ChEBI" id="CHEBI:15378"/>
        <dbReference type="ChEBI" id="CHEBI:30616"/>
        <dbReference type="ChEBI" id="CHEBI:58694"/>
        <dbReference type="ChEBI" id="CHEBI:58695"/>
        <dbReference type="ChEBI" id="CHEBI:456216"/>
        <dbReference type="EC" id="2.7.1.144"/>
    </reaction>
</comment>
<dbReference type="RefSeq" id="WP_028991807.1">
    <property type="nucleotide sequence ID" value="NZ_JAURUP010000008.1"/>
</dbReference>
<dbReference type="NCBIfam" id="TIGR03168">
    <property type="entry name" value="1-PFK"/>
    <property type="match status" value="1"/>
</dbReference>
<keyword evidence="2 6" id="KW-0808">Transferase</keyword>
<dbReference type="InterPro" id="IPR011611">
    <property type="entry name" value="PfkB_dom"/>
</dbReference>
<comment type="caution">
    <text evidence="8">The sequence shown here is derived from an EMBL/GenBank/DDBJ whole genome shotgun (WGS) entry which is preliminary data.</text>
</comment>